<dbReference type="Proteomes" id="UP000219048">
    <property type="component" value="Unassembled WGS sequence"/>
</dbReference>
<evidence type="ECO:0000256" key="1">
    <source>
        <dbReference type="ARBA" id="ARBA00022670"/>
    </source>
</evidence>
<feature type="domain" description="Fibronectin type-III" evidence="4">
    <location>
        <begin position="761"/>
        <end position="850"/>
    </location>
</feature>
<reference evidence="7" key="1">
    <citation type="submission" date="2017-09" db="EMBL/GenBank/DDBJ databases">
        <authorList>
            <person name="Varghese N."/>
            <person name="Submissions S."/>
        </authorList>
    </citation>
    <scope>NUCLEOTIDE SEQUENCE [LARGE SCALE GENOMIC DNA]</scope>
    <source>
        <strain evidence="7">DSM 25885</strain>
    </source>
</reference>
<keyword evidence="2" id="KW-0732">Signal</keyword>
<evidence type="ECO:0000256" key="3">
    <source>
        <dbReference type="ARBA" id="ARBA00022801"/>
    </source>
</evidence>
<keyword evidence="1" id="KW-0645">Protease</keyword>
<keyword evidence="3" id="KW-0378">Hydrolase</keyword>
<sequence length="1268" mass="136178">MRMKAKLHLVFSISIFFTCFCTYAQQGYWKSIPKKSNFKSVSIEDMNKAKGVFGLDEAKFSKQLKSFSSSKQEKQVVYLPAQNGQIIAFDIRETSVLHPDLAKKYPNIKSFSGYSIDGQYKVKLSSSHKGLQSMIVDLKGEKTAFMEQLSNKKNAYVVYEKGKGAATKDGFVCSTKKLQLSLDKKPKQGVGKTITPLIDDQLLRKYRIAVSATGEYTDFHGGTVADALAAINATITRINEVFETDLGVTLELVANNDQVIFTNANTDPYNGNLNGQVQSTLTSTIGEANYDVGHLFHKVATSAQNNGNAGFIGSVCEDNKKGSAFASAETPQGDVFDIDFVAHELGHQFGANHTWSFESEGTGVQAEPGSGTTIMGYAGIVGANNVAPNGDDYFHYNSILQISNYIKTTSCAQTTPLTNALPVLTPMGDYIIPKETAFVLTGEATDSDAGDVLTYTWEQIDDGVVTNGNFGSENPSGANFRSMPPTTDPVRYFPRLSRVVQGSLTQTGPGINDAWETISTIERDLNFAFTVRDNAVGGGQVVSDVLKVEVINSAGPFVVTSQASSEVYEGGTIQEITWDVANTNSLPINCKTVDVLLSLDGGVTFPIILEENTLNDGTEEVLMPGNATTAARIMIKASDNVFFAVNSSDFTIQESQVVLSFQSLSFEVCQPNDLIIPFTYETFSGFNETSTFSANLPAGLTASFAPTQATVNNTDVDMTISNTNGVAPGVYTVTVTSSSTSVTKNVDLTVAIRDGNFTDVVLLSPTNAQVNTPINPLLSWQANDLHTDFDVEIATDVGFSNIVESASGPLNFYQTTNLNPQTEYFWRLRPKNNCGTGTFGTPFSFTTIQEDCKNLEPTGLPLEIPTSNTSTVTTSVQIFDDLSVSDVNVTLELAHTYLADLIITLISPSGTRVALISNTCGELNNINTVFDDDGVDLVCSGNPAISGTVKPLGSLASLIGESTFGEWKLEIKDTANGDGGSLTAFSLEVCAEGAFRPDDDNDGVFDDGDDLCLGTPKGVEVDTSGCPVNRFPVDNFSIAAQSETCRDNNDGSISITASDTSITYSAVLNGNGATLNMDFTDAHTFQTLSAGSYSLCITGTDGANDYKEVCFNIVVTEPEVLSASAVADGSVLSVSLTGGSLYNVEFNGLVTQTDGSEIQLDLKDGINTLKVSTNLPCQGVYEETFFSSSTPVLYQNQVDVNKKNVFLNGFVGDVEIHVFSTNGQLVLETLKRVNGNDLELDFSSFPTGVYYMNISGLGIKKDFKLIKE</sequence>
<dbReference type="SUPFAM" id="SSF55486">
    <property type="entry name" value="Metalloproteases ('zincins'), catalytic domain"/>
    <property type="match status" value="1"/>
</dbReference>
<dbReference type="InterPro" id="IPR036116">
    <property type="entry name" value="FN3_sf"/>
</dbReference>
<accession>A0A285ME01</accession>
<keyword evidence="7" id="KW-1185">Reference proteome</keyword>
<dbReference type="NCBIfam" id="TIGR04183">
    <property type="entry name" value="Por_Secre_tail"/>
    <property type="match status" value="1"/>
</dbReference>
<evidence type="ECO:0000259" key="5">
    <source>
        <dbReference type="PROSITE" id="PS51829"/>
    </source>
</evidence>
<dbReference type="Pfam" id="PF13583">
    <property type="entry name" value="Reprolysin_4"/>
    <property type="match status" value="1"/>
</dbReference>
<gene>
    <name evidence="6" type="ORF">SAMN06265377_1082</name>
</gene>
<dbReference type="InterPro" id="IPR008979">
    <property type="entry name" value="Galactose-bd-like_sf"/>
</dbReference>
<evidence type="ECO:0000259" key="4">
    <source>
        <dbReference type="PROSITE" id="PS50853"/>
    </source>
</evidence>
<dbReference type="Gene3D" id="2.60.120.260">
    <property type="entry name" value="Galactose-binding domain-like"/>
    <property type="match status" value="1"/>
</dbReference>
<proteinExistence type="predicted"/>
<dbReference type="Gene3D" id="3.40.390.10">
    <property type="entry name" value="Collagenase (Catalytic Domain)"/>
    <property type="match status" value="1"/>
</dbReference>
<dbReference type="GO" id="GO:0004252">
    <property type="term" value="F:serine-type endopeptidase activity"/>
    <property type="evidence" value="ECO:0007669"/>
    <property type="project" value="InterPro"/>
</dbReference>
<dbReference type="InterPro" id="IPR003961">
    <property type="entry name" value="FN3_dom"/>
</dbReference>
<dbReference type="GO" id="GO:0006508">
    <property type="term" value="P:proteolysis"/>
    <property type="evidence" value="ECO:0007669"/>
    <property type="project" value="UniProtKB-KW"/>
</dbReference>
<evidence type="ECO:0000313" key="6">
    <source>
        <dbReference type="EMBL" id="SNY95414.1"/>
    </source>
</evidence>
<dbReference type="GO" id="GO:0008237">
    <property type="term" value="F:metallopeptidase activity"/>
    <property type="evidence" value="ECO:0007669"/>
    <property type="project" value="InterPro"/>
</dbReference>
<dbReference type="PROSITE" id="PS51829">
    <property type="entry name" value="P_HOMO_B"/>
    <property type="match status" value="1"/>
</dbReference>
<protein>
    <submittedName>
        <fullName evidence="6">Por secretion system C-terminal sorting domain-containing protein</fullName>
    </submittedName>
</protein>
<dbReference type="InterPro" id="IPR024079">
    <property type="entry name" value="MetalloPept_cat_dom_sf"/>
</dbReference>
<dbReference type="Pfam" id="PF01483">
    <property type="entry name" value="P_proprotein"/>
    <property type="match status" value="1"/>
</dbReference>
<dbReference type="CDD" id="cd00063">
    <property type="entry name" value="FN3"/>
    <property type="match status" value="1"/>
</dbReference>
<dbReference type="SUPFAM" id="SSF49265">
    <property type="entry name" value="Fibronectin type III"/>
    <property type="match status" value="1"/>
</dbReference>
<organism evidence="6 7">
    <name type="scientific">Flagellimonas pacifica</name>
    <dbReference type="NCBI Taxonomy" id="1247520"/>
    <lineage>
        <taxon>Bacteria</taxon>
        <taxon>Pseudomonadati</taxon>
        <taxon>Bacteroidota</taxon>
        <taxon>Flavobacteriia</taxon>
        <taxon>Flavobacteriales</taxon>
        <taxon>Flavobacteriaceae</taxon>
        <taxon>Flagellimonas</taxon>
    </lineage>
</organism>
<dbReference type="InterPro" id="IPR013783">
    <property type="entry name" value="Ig-like_fold"/>
</dbReference>
<dbReference type="SUPFAM" id="SSF49785">
    <property type="entry name" value="Galactose-binding domain-like"/>
    <property type="match status" value="1"/>
</dbReference>
<dbReference type="Gene3D" id="2.60.40.10">
    <property type="entry name" value="Immunoglobulins"/>
    <property type="match status" value="1"/>
</dbReference>
<evidence type="ECO:0000313" key="7">
    <source>
        <dbReference type="Proteomes" id="UP000219048"/>
    </source>
</evidence>
<dbReference type="InterPro" id="IPR026444">
    <property type="entry name" value="Secre_tail"/>
</dbReference>
<dbReference type="InterPro" id="IPR002884">
    <property type="entry name" value="P_dom"/>
</dbReference>
<dbReference type="EMBL" id="OBEH01000001">
    <property type="protein sequence ID" value="SNY95414.1"/>
    <property type="molecule type" value="Genomic_DNA"/>
</dbReference>
<dbReference type="AlphaFoldDB" id="A0A285ME01"/>
<name>A0A285ME01_9FLAO</name>
<dbReference type="PROSITE" id="PS50853">
    <property type="entry name" value="FN3"/>
    <property type="match status" value="1"/>
</dbReference>
<feature type="domain" description="P/Homo B" evidence="5">
    <location>
        <begin position="846"/>
        <end position="997"/>
    </location>
</feature>
<evidence type="ECO:0000256" key="2">
    <source>
        <dbReference type="ARBA" id="ARBA00022729"/>
    </source>
</evidence>